<name>A0A923KKG1_9FLAO</name>
<dbReference type="EMBL" id="JACNMF010000001">
    <property type="protein sequence ID" value="MBC3756785.1"/>
    <property type="molecule type" value="Genomic_DNA"/>
</dbReference>
<evidence type="ECO:0000313" key="3">
    <source>
        <dbReference type="Proteomes" id="UP000656244"/>
    </source>
</evidence>
<dbReference type="InterPro" id="IPR013096">
    <property type="entry name" value="Cupin_2"/>
</dbReference>
<gene>
    <name evidence="2" type="ORF">H7U19_00100</name>
</gene>
<protein>
    <submittedName>
        <fullName evidence="2">Cupin domain-containing protein</fullName>
    </submittedName>
</protein>
<reference evidence="2" key="1">
    <citation type="submission" date="2020-08" db="EMBL/GenBank/DDBJ databases">
        <title>Hyunsoonleella sp. strain SJ7 genome sequencing and assembly.</title>
        <authorList>
            <person name="Kim I."/>
        </authorList>
    </citation>
    <scope>NUCLEOTIDE SEQUENCE</scope>
    <source>
        <strain evidence="2">SJ7</strain>
    </source>
</reference>
<dbReference type="PANTHER" id="PTHR36440:SF1">
    <property type="entry name" value="PUTATIVE (AFU_ORTHOLOGUE AFUA_8G07350)-RELATED"/>
    <property type="match status" value="1"/>
</dbReference>
<dbReference type="Pfam" id="PF07883">
    <property type="entry name" value="Cupin_2"/>
    <property type="match status" value="1"/>
</dbReference>
<dbReference type="Gene3D" id="2.60.120.10">
    <property type="entry name" value="Jelly Rolls"/>
    <property type="match status" value="1"/>
</dbReference>
<dbReference type="InterPro" id="IPR011051">
    <property type="entry name" value="RmlC_Cupin_sf"/>
</dbReference>
<proteinExistence type="predicted"/>
<dbReference type="AlphaFoldDB" id="A0A923KKG1"/>
<accession>A0A923KKG1</accession>
<evidence type="ECO:0000259" key="1">
    <source>
        <dbReference type="Pfam" id="PF07883"/>
    </source>
</evidence>
<dbReference type="Proteomes" id="UP000656244">
    <property type="component" value="Unassembled WGS sequence"/>
</dbReference>
<keyword evidence="3" id="KW-1185">Reference proteome</keyword>
<dbReference type="SUPFAM" id="SSF51182">
    <property type="entry name" value="RmlC-like cupins"/>
    <property type="match status" value="1"/>
</dbReference>
<dbReference type="InterPro" id="IPR014710">
    <property type="entry name" value="RmlC-like_jellyroll"/>
</dbReference>
<dbReference type="RefSeq" id="WP_186557806.1">
    <property type="nucleotide sequence ID" value="NZ_JACNMF010000001.1"/>
</dbReference>
<organism evidence="2 3">
    <name type="scientific">Hyunsoonleella aquatilis</name>
    <dbReference type="NCBI Taxonomy" id="2762758"/>
    <lineage>
        <taxon>Bacteria</taxon>
        <taxon>Pseudomonadati</taxon>
        <taxon>Bacteroidota</taxon>
        <taxon>Flavobacteriia</taxon>
        <taxon>Flavobacteriales</taxon>
        <taxon>Flavobacteriaceae</taxon>
    </lineage>
</organism>
<sequence length="144" mass="15915">MKSTNSKWVLGHKVTVFDTTGDYDLMLAETPAQVSGPPPHMHKSFKESFLIVEGEMEFFIDGEVKVVKAGESVDVPPNTLHTFGNKSDAPCKWVNIHSPKGFRSFFEQMGVPADSDRAQEKSVAPEIIQNVMATAADFDMIIRA</sequence>
<evidence type="ECO:0000313" key="2">
    <source>
        <dbReference type="EMBL" id="MBC3756785.1"/>
    </source>
</evidence>
<comment type="caution">
    <text evidence="2">The sequence shown here is derived from an EMBL/GenBank/DDBJ whole genome shotgun (WGS) entry which is preliminary data.</text>
</comment>
<dbReference type="PANTHER" id="PTHR36440">
    <property type="entry name" value="PUTATIVE (AFU_ORTHOLOGUE AFUA_8G07350)-RELATED"/>
    <property type="match status" value="1"/>
</dbReference>
<feature type="domain" description="Cupin type-2" evidence="1">
    <location>
        <begin position="36"/>
        <end position="96"/>
    </location>
</feature>
<dbReference type="InterPro" id="IPR053146">
    <property type="entry name" value="QDO-like"/>
</dbReference>